<feature type="transmembrane region" description="Helical" evidence="9">
    <location>
        <begin position="245"/>
        <end position="264"/>
    </location>
</feature>
<feature type="transmembrane region" description="Helical" evidence="9">
    <location>
        <begin position="105"/>
        <end position="122"/>
    </location>
</feature>
<comment type="subcellular location">
    <subcellularLocation>
        <location evidence="1">Cell membrane</location>
        <topology evidence="1">Multi-pass membrane protein</topology>
    </subcellularLocation>
</comment>
<name>A0A5N6AGZ8_9ACTN</name>
<evidence type="ECO:0000256" key="1">
    <source>
        <dbReference type="ARBA" id="ARBA00004651"/>
    </source>
</evidence>
<dbReference type="Pfam" id="PF00892">
    <property type="entry name" value="EamA"/>
    <property type="match status" value="1"/>
</dbReference>
<comment type="similarity">
    <text evidence="2">Belongs to the EamA transporter family.</text>
</comment>
<keyword evidence="4" id="KW-1003">Cell membrane</keyword>
<feature type="transmembrane region" description="Helical" evidence="9">
    <location>
        <begin position="270"/>
        <end position="289"/>
    </location>
</feature>
<dbReference type="Proteomes" id="UP000314251">
    <property type="component" value="Unassembled WGS sequence"/>
</dbReference>
<feature type="transmembrane region" description="Helical" evidence="9">
    <location>
        <begin position="212"/>
        <end position="233"/>
    </location>
</feature>
<evidence type="ECO:0000256" key="2">
    <source>
        <dbReference type="ARBA" id="ARBA00007362"/>
    </source>
</evidence>
<feature type="transmembrane region" description="Helical" evidence="9">
    <location>
        <begin position="43"/>
        <end position="62"/>
    </location>
</feature>
<feature type="transmembrane region" description="Helical" evidence="9">
    <location>
        <begin position="74"/>
        <end position="93"/>
    </location>
</feature>
<dbReference type="AlphaFoldDB" id="A0A5N6AGZ8"/>
<organism evidence="11 12">
    <name type="scientific">Streptomyces mimosae</name>
    <dbReference type="NCBI Taxonomy" id="2586635"/>
    <lineage>
        <taxon>Bacteria</taxon>
        <taxon>Bacillati</taxon>
        <taxon>Actinomycetota</taxon>
        <taxon>Actinomycetes</taxon>
        <taxon>Kitasatosporales</taxon>
        <taxon>Streptomycetaceae</taxon>
        <taxon>Streptomyces</taxon>
    </lineage>
</organism>
<evidence type="ECO:0000313" key="11">
    <source>
        <dbReference type="EMBL" id="KAB8167120.1"/>
    </source>
</evidence>
<evidence type="ECO:0000313" key="12">
    <source>
        <dbReference type="Proteomes" id="UP000314251"/>
    </source>
</evidence>
<dbReference type="GO" id="GO:0005886">
    <property type="term" value="C:plasma membrane"/>
    <property type="evidence" value="ECO:0007669"/>
    <property type="project" value="UniProtKB-SubCell"/>
</dbReference>
<dbReference type="PANTHER" id="PTHR22911">
    <property type="entry name" value="ACYL-MALONYL CONDENSING ENZYME-RELATED"/>
    <property type="match status" value="1"/>
</dbReference>
<evidence type="ECO:0000256" key="8">
    <source>
        <dbReference type="SAM" id="MobiDB-lite"/>
    </source>
</evidence>
<feature type="transmembrane region" description="Helical" evidence="9">
    <location>
        <begin position="12"/>
        <end position="31"/>
    </location>
</feature>
<feature type="transmembrane region" description="Helical" evidence="9">
    <location>
        <begin position="129"/>
        <end position="147"/>
    </location>
</feature>
<keyword evidence="6 9" id="KW-1133">Transmembrane helix</keyword>
<dbReference type="NCBIfam" id="TIGR00688">
    <property type="entry name" value="rarD"/>
    <property type="match status" value="1"/>
</dbReference>
<evidence type="ECO:0000256" key="9">
    <source>
        <dbReference type="SAM" id="Phobius"/>
    </source>
</evidence>
<dbReference type="InterPro" id="IPR000620">
    <property type="entry name" value="EamA_dom"/>
</dbReference>
<proteinExistence type="inferred from homology"/>
<evidence type="ECO:0000256" key="5">
    <source>
        <dbReference type="ARBA" id="ARBA00022692"/>
    </source>
</evidence>
<dbReference type="EMBL" id="VDLY02000005">
    <property type="protein sequence ID" value="KAB8167120.1"/>
    <property type="molecule type" value="Genomic_DNA"/>
</dbReference>
<reference evidence="11" key="1">
    <citation type="submission" date="2019-10" db="EMBL/GenBank/DDBJ databases">
        <title>Nonomuraea sp. nov., isolated from Phyllanthus amarus.</title>
        <authorList>
            <person name="Klykleung N."/>
            <person name="Tanasupawat S."/>
        </authorList>
    </citation>
    <scope>NUCLEOTIDE SEQUENCE [LARGE SCALE GENOMIC DNA]</scope>
    <source>
        <strain evidence="11">3MP-10</strain>
    </source>
</reference>
<dbReference type="RefSeq" id="WP_139667185.1">
    <property type="nucleotide sequence ID" value="NZ_VDLY02000005.1"/>
</dbReference>
<keyword evidence="3" id="KW-0813">Transport</keyword>
<dbReference type="SUPFAM" id="SSF103481">
    <property type="entry name" value="Multidrug resistance efflux transporter EmrE"/>
    <property type="match status" value="2"/>
</dbReference>
<comment type="caution">
    <text evidence="11">The sequence shown here is derived from an EMBL/GenBank/DDBJ whole genome shotgun (WGS) entry which is preliminary data.</text>
</comment>
<dbReference type="OrthoDB" id="369870at2"/>
<keyword evidence="7 9" id="KW-0472">Membrane</keyword>
<dbReference type="InterPro" id="IPR004626">
    <property type="entry name" value="RarD"/>
</dbReference>
<evidence type="ECO:0000256" key="7">
    <source>
        <dbReference type="ARBA" id="ARBA00023136"/>
    </source>
</evidence>
<feature type="domain" description="EamA" evidence="10">
    <location>
        <begin position="9"/>
        <end position="145"/>
    </location>
</feature>
<evidence type="ECO:0000256" key="6">
    <source>
        <dbReference type="ARBA" id="ARBA00022989"/>
    </source>
</evidence>
<dbReference type="PANTHER" id="PTHR22911:SF137">
    <property type="entry name" value="SOLUTE CARRIER FAMILY 35 MEMBER G2-RELATED"/>
    <property type="match status" value="1"/>
</dbReference>
<keyword evidence="12" id="KW-1185">Reference proteome</keyword>
<keyword evidence="5 9" id="KW-0812">Transmembrane</keyword>
<evidence type="ECO:0000259" key="10">
    <source>
        <dbReference type="Pfam" id="PF00892"/>
    </source>
</evidence>
<dbReference type="InterPro" id="IPR037185">
    <property type="entry name" value="EmrE-like"/>
</dbReference>
<protein>
    <submittedName>
        <fullName evidence="11">EamA family transporter RarD</fullName>
    </submittedName>
</protein>
<gene>
    <name evidence="11" type="primary">rarD</name>
    <name evidence="11" type="ORF">FH607_009500</name>
</gene>
<evidence type="ECO:0000256" key="4">
    <source>
        <dbReference type="ARBA" id="ARBA00022475"/>
    </source>
</evidence>
<feature type="compositionally biased region" description="Low complexity" evidence="8">
    <location>
        <begin position="301"/>
        <end position="310"/>
    </location>
</feature>
<dbReference type="Gene3D" id="1.10.3730.20">
    <property type="match status" value="1"/>
</dbReference>
<sequence>MGTATTSRSGLALGLGAFGMWGLLPLYWRLLDDIGAFEVLAHRMVWSLPTALLLLLLARSWSWIRPLVRQPKRLGLLAISATLISVNWAIFIWCVAHDRVLEASLGYFINPLFTIALGVLVLRERLRPAQWVAVGVGTVAVLVMSVAYGQVPWLSLALSISFGTYGLVKKHTALDGLEGFSADTALQFLPALGYLLVLTARGDGSFTAEGPGQALLLVASGLATALPLIFFGAATVRLPLSTVGLMQYLAPSTMFLLGLFVFHEEMPPERWIGFALVWTALTVLTWDALRQARRRQRTVARHTPAPTPAGNAGGNAGAEGAADLEERAG</sequence>
<feature type="region of interest" description="Disordered" evidence="8">
    <location>
        <begin position="295"/>
        <end position="329"/>
    </location>
</feature>
<accession>A0A5N6AGZ8</accession>
<evidence type="ECO:0000256" key="3">
    <source>
        <dbReference type="ARBA" id="ARBA00022448"/>
    </source>
</evidence>